<gene>
    <name evidence="6" type="ORF">PF001_g26786</name>
    <name evidence="5" type="ORF">PF006_g25689</name>
    <name evidence="3" type="ORF">PF007_g27661</name>
    <name evidence="7" type="ORF">PF008_g27095</name>
    <name evidence="2" type="ORF">PF009_g28118</name>
    <name evidence="4" type="ORF">PF010_g25647</name>
</gene>
<dbReference type="Proteomes" id="UP000437068">
    <property type="component" value="Unassembled WGS sequence"/>
</dbReference>
<dbReference type="Proteomes" id="UP000486351">
    <property type="component" value="Unassembled WGS sequence"/>
</dbReference>
<sequence>MGDARGTEEGATVATETTRIDETTEVESSQLELDVELTDEAMVKLGSVATVRMAGKRSKRAAKQLRVERAREKTKDKHVDDEVARVVAELERERVLRRQRQVDEARGALEAR</sequence>
<dbReference type="EMBL" id="QXFX01002988">
    <property type="protein sequence ID" value="KAE9072024.1"/>
    <property type="molecule type" value="Genomic_DNA"/>
</dbReference>
<dbReference type="Proteomes" id="UP000488956">
    <property type="component" value="Unassembled WGS sequence"/>
</dbReference>
<evidence type="ECO:0000313" key="12">
    <source>
        <dbReference type="Proteomes" id="UP000486351"/>
    </source>
</evidence>
<evidence type="ECO:0000313" key="9">
    <source>
        <dbReference type="Proteomes" id="UP000437068"/>
    </source>
</evidence>
<dbReference type="Proteomes" id="UP000429523">
    <property type="component" value="Unassembled WGS sequence"/>
</dbReference>
<name>A0A6A3Q4K3_9STRA</name>
<evidence type="ECO:0000313" key="13">
    <source>
        <dbReference type="Proteomes" id="UP000488956"/>
    </source>
</evidence>
<dbReference type="Proteomes" id="UP000440732">
    <property type="component" value="Unassembled WGS sequence"/>
</dbReference>
<dbReference type="Proteomes" id="UP000441208">
    <property type="component" value="Unassembled WGS sequence"/>
</dbReference>
<evidence type="ECO:0000313" key="3">
    <source>
        <dbReference type="EMBL" id="KAE9068511.1"/>
    </source>
</evidence>
<evidence type="ECO:0000256" key="1">
    <source>
        <dbReference type="SAM" id="MobiDB-lite"/>
    </source>
</evidence>
<evidence type="ECO:0000313" key="2">
    <source>
        <dbReference type="EMBL" id="KAE8921606.1"/>
    </source>
</evidence>
<evidence type="ECO:0000313" key="11">
    <source>
        <dbReference type="Proteomes" id="UP000441208"/>
    </source>
</evidence>
<dbReference type="EMBL" id="QXFY01003487">
    <property type="protein sequence ID" value="KAE9284695.1"/>
    <property type="molecule type" value="Genomic_DNA"/>
</dbReference>
<accession>A0A6A3Q4K3</accession>
<evidence type="ECO:0000313" key="7">
    <source>
        <dbReference type="EMBL" id="KAE9284695.1"/>
    </source>
</evidence>
<dbReference type="EMBL" id="QXFZ01003529">
    <property type="protein sequence ID" value="KAE9068511.1"/>
    <property type="molecule type" value="Genomic_DNA"/>
</dbReference>
<proteinExistence type="predicted"/>
<evidence type="ECO:0000313" key="6">
    <source>
        <dbReference type="EMBL" id="KAE9275028.1"/>
    </source>
</evidence>
<comment type="caution">
    <text evidence="3">The sequence shown here is derived from an EMBL/GenBank/DDBJ whole genome shotgun (WGS) entry which is preliminary data.</text>
</comment>
<dbReference type="EMBL" id="QXGF01003417">
    <property type="protein sequence ID" value="KAE8921606.1"/>
    <property type="molecule type" value="Genomic_DNA"/>
</dbReference>
<dbReference type="EMBL" id="QXGA01003067">
    <property type="protein sequence ID" value="KAE9087965.1"/>
    <property type="molecule type" value="Genomic_DNA"/>
</dbReference>
<reference evidence="8 9" key="1">
    <citation type="submission" date="2018-08" db="EMBL/GenBank/DDBJ databases">
        <title>Genomic investigation of the strawberry pathogen Phytophthora fragariae indicates pathogenicity is determined by transcriptional variation in three key races.</title>
        <authorList>
            <person name="Adams T.M."/>
            <person name="Armitage A.D."/>
            <person name="Sobczyk M.K."/>
            <person name="Bates H.J."/>
            <person name="Dunwell J.M."/>
            <person name="Nellist C.F."/>
            <person name="Harrison R.J."/>
        </authorList>
    </citation>
    <scope>NUCLEOTIDE SEQUENCE [LARGE SCALE GENOMIC DNA]</scope>
    <source>
        <strain evidence="6 9">A4</strain>
        <strain evidence="5 10">NOV-5</strain>
        <strain evidence="3 11">NOV-71</strain>
        <strain evidence="7 12">NOV-77</strain>
        <strain evidence="2 8">NOV-9</strain>
        <strain evidence="4 13">ONT-3</strain>
    </source>
</reference>
<evidence type="ECO:0000313" key="4">
    <source>
        <dbReference type="EMBL" id="KAE9072024.1"/>
    </source>
</evidence>
<feature type="region of interest" description="Disordered" evidence="1">
    <location>
        <begin position="1"/>
        <end position="27"/>
    </location>
</feature>
<dbReference type="EMBL" id="QXGE01003451">
    <property type="protein sequence ID" value="KAE9275028.1"/>
    <property type="molecule type" value="Genomic_DNA"/>
</dbReference>
<evidence type="ECO:0000313" key="8">
    <source>
        <dbReference type="Proteomes" id="UP000429523"/>
    </source>
</evidence>
<evidence type="ECO:0000313" key="5">
    <source>
        <dbReference type="EMBL" id="KAE9087965.1"/>
    </source>
</evidence>
<dbReference type="AlphaFoldDB" id="A0A6A3Q4K3"/>
<evidence type="ECO:0000313" key="10">
    <source>
        <dbReference type="Proteomes" id="UP000440732"/>
    </source>
</evidence>
<organism evidence="3 11">
    <name type="scientific">Phytophthora fragariae</name>
    <dbReference type="NCBI Taxonomy" id="53985"/>
    <lineage>
        <taxon>Eukaryota</taxon>
        <taxon>Sar</taxon>
        <taxon>Stramenopiles</taxon>
        <taxon>Oomycota</taxon>
        <taxon>Peronosporomycetes</taxon>
        <taxon>Peronosporales</taxon>
        <taxon>Peronosporaceae</taxon>
        <taxon>Phytophthora</taxon>
    </lineage>
</organism>
<protein>
    <submittedName>
        <fullName evidence="3">Uncharacterized protein</fullName>
    </submittedName>
</protein>